<dbReference type="SUPFAM" id="SSF51735">
    <property type="entry name" value="NAD(P)-binding Rossmann-fold domains"/>
    <property type="match status" value="1"/>
</dbReference>
<protein>
    <recommendedName>
        <fullName evidence="1">Semialdehyde dehydrogenase NAD-binding domain-containing protein</fullName>
    </recommendedName>
</protein>
<name>A0A1B0C7N3_9MUSC</name>
<sequence>MILKILIELDIIVSCQGNNYTKIMHDQLRNLNWQGYWIDAASTLRMHKNSCIVLEPINNNIIKKKISQGCKDFIGAYNIIPWIGKKFTNQQSCEEKKYQEESRKILNLNRLIPIDGICLVQSIQDNNSDGVIS</sequence>
<dbReference type="VEuPathDB" id="VectorBase:GPPI051472"/>
<evidence type="ECO:0000313" key="2">
    <source>
        <dbReference type="EnsemblMetazoa" id="GPPI051472-PA"/>
    </source>
</evidence>
<dbReference type="EnsemblMetazoa" id="GPPI051472-RA">
    <property type="protein sequence ID" value="GPPI051472-PA"/>
    <property type="gene ID" value="GPPI051472"/>
</dbReference>
<evidence type="ECO:0000313" key="3">
    <source>
        <dbReference type="Proteomes" id="UP000092460"/>
    </source>
</evidence>
<dbReference type="PANTHER" id="PTHR46278">
    <property type="entry name" value="DEHYDROGENASE, PUTATIVE-RELATED"/>
    <property type="match status" value="1"/>
</dbReference>
<reference evidence="3" key="1">
    <citation type="submission" date="2015-01" db="EMBL/GenBank/DDBJ databases">
        <authorList>
            <person name="Aksoy S."/>
            <person name="Warren W."/>
            <person name="Wilson R.K."/>
        </authorList>
    </citation>
    <scope>NUCLEOTIDE SEQUENCE [LARGE SCALE GENOMIC DNA]</scope>
    <source>
        <strain evidence="3">IAEA</strain>
    </source>
</reference>
<keyword evidence="3" id="KW-1185">Reference proteome</keyword>
<reference evidence="2" key="2">
    <citation type="submission" date="2020-05" db="UniProtKB">
        <authorList>
            <consortium name="EnsemblMetazoa"/>
        </authorList>
    </citation>
    <scope>IDENTIFICATION</scope>
    <source>
        <strain evidence="2">IAEA</strain>
    </source>
</reference>
<dbReference type="Proteomes" id="UP000092460">
    <property type="component" value="Unassembled WGS sequence"/>
</dbReference>
<organism evidence="2 3">
    <name type="scientific">Glossina palpalis gambiensis</name>
    <dbReference type="NCBI Taxonomy" id="67801"/>
    <lineage>
        <taxon>Eukaryota</taxon>
        <taxon>Metazoa</taxon>
        <taxon>Ecdysozoa</taxon>
        <taxon>Arthropoda</taxon>
        <taxon>Hexapoda</taxon>
        <taxon>Insecta</taxon>
        <taxon>Pterygota</taxon>
        <taxon>Neoptera</taxon>
        <taxon>Endopterygota</taxon>
        <taxon>Diptera</taxon>
        <taxon>Brachycera</taxon>
        <taxon>Muscomorpha</taxon>
        <taxon>Hippoboscoidea</taxon>
        <taxon>Glossinidae</taxon>
        <taxon>Glossina</taxon>
    </lineage>
</organism>
<dbReference type="GO" id="GO:0051287">
    <property type="term" value="F:NAD binding"/>
    <property type="evidence" value="ECO:0007669"/>
    <property type="project" value="InterPro"/>
</dbReference>
<dbReference type="AlphaFoldDB" id="A0A1B0C7N3"/>
<dbReference type="PANTHER" id="PTHR46278:SF4">
    <property type="entry name" value="ASPARTATE-SEMIALDEHYDE DEHYDROGENASE"/>
    <property type="match status" value="1"/>
</dbReference>
<dbReference type="Gene3D" id="3.40.50.720">
    <property type="entry name" value="NAD(P)-binding Rossmann-like Domain"/>
    <property type="match status" value="1"/>
</dbReference>
<accession>A0A1B0C7N3</accession>
<dbReference type="STRING" id="67801.A0A1B0C7N3"/>
<dbReference type="InterPro" id="IPR036291">
    <property type="entry name" value="NAD(P)-bd_dom_sf"/>
</dbReference>
<evidence type="ECO:0000259" key="1">
    <source>
        <dbReference type="Pfam" id="PF01118"/>
    </source>
</evidence>
<proteinExistence type="predicted"/>
<dbReference type="Pfam" id="PF01118">
    <property type="entry name" value="Semialdhyde_dh"/>
    <property type="match status" value="1"/>
</dbReference>
<dbReference type="EMBL" id="JXJN01029353">
    <property type="status" value="NOT_ANNOTATED_CDS"/>
    <property type="molecule type" value="Genomic_DNA"/>
</dbReference>
<dbReference type="GO" id="GO:1901607">
    <property type="term" value="P:alpha-amino acid biosynthetic process"/>
    <property type="evidence" value="ECO:0007669"/>
    <property type="project" value="UniProtKB-ARBA"/>
</dbReference>
<dbReference type="SUPFAM" id="SSF55347">
    <property type="entry name" value="Glyceraldehyde-3-phosphate dehydrogenase-like, C-terminal domain"/>
    <property type="match status" value="1"/>
</dbReference>
<dbReference type="InterPro" id="IPR000534">
    <property type="entry name" value="Semialdehyde_DH_NAD-bd"/>
</dbReference>
<feature type="domain" description="Semialdehyde dehydrogenase NAD-binding" evidence="1">
    <location>
        <begin position="6"/>
        <end position="64"/>
    </location>
</feature>
<dbReference type="GO" id="GO:0016620">
    <property type="term" value="F:oxidoreductase activity, acting on the aldehyde or oxo group of donors, NAD or NADP as acceptor"/>
    <property type="evidence" value="ECO:0007669"/>
    <property type="project" value="InterPro"/>
</dbReference>